<feature type="region of interest" description="Disordered" evidence="1">
    <location>
        <begin position="286"/>
        <end position="305"/>
    </location>
</feature>
<reference evidence="3 4" key="1">
    <citation type="submission" date="2014-11" db="EMBL/GenBank/DDBJ databases">
        <authorList>
            <person name="Zhu J."/>
            <person name="Qi W."/>
            <person name="Song R."/>
        </authorList>
    </citation>
    <scope>NUCLEOTIDE SEQUENCE [LARGE SCALE GENOMIC DNA]</scope>
</reference>
<feature type="region of interest" description="Disordered" evidence="1">
    <location>
        <begin position="68"/>
        <end position="127"/>
    </location>
</feature>
<evidence type="ECO:0000256" key="2">
    <source>
        <dbReference type="SAM" id="Phobius"/>
    </source>
</evidence>
<dbReference type="EMBL" id="CDMY01000748">
    <property type="protein sequence ID" value="CEM32233.1"/>
    <property type="molecule type" value="Genomic_DNA"/>
</dbReference>
<dbReference type="InParanoid" id="A0A0G4GPF0"/>
<proteinExistence type="predicted"/>
<sequence length="419" mass="47390">MASFRALKRRRESDFREGLLIDDGSSDGKAKGLNKVPFIAVLSGVVVGVILFTHFSINYSPIARNNGSSPHQTANDHPPAYHFHEYGKHNDASHSSSSSSAEDDHPGGGRYRVQFEDDYGHDDGWGDDYDDYEEELDDYRYGDPDRYYDEEERREKLHDALGRRFASHEHKSNKLSWLLGGRDMVAMPTSPASPSAPSSGQQSDVAIPLHLIVFGRTVENTARINGHYHWTGTKNKRPCYKKDAHSPLFLFYSPDLKGWVISDDVDNDYYPFAVLPSQSLLPLNTQHDPHGHTKHTDTTPADQRWPIDHGTTAHWWVRQAWWDEEHEDEDDSFDEDAAVVVQVAGGYDEYRMAHSRVMGRHKHHHKRLLTKVREKAAAHGEAASGASHHQHDIGRSHTPPSPVPTAPLFAAARRQPIHR</sequence>
<dbReference type="Proteomes" id="UP000041254">
    <property type="component" value="Unassembled WGS sequence"/>
</dbReference>
<keyword evidence="4" id="KW-1185">Reference proteome</keyword>
<name>A0A0G4GPF0_VITBC</name>
<accession>A0A0G4GPF0</accession>
<dbReference type="AlphaFoldDB" id="A0A0G4GPF0"/>
<keyword evidence="2" id="KW-0472">Membrane</keyword>
<protein>
    <submittedName>
        <fullName evidence="3">Uncharacterized protein</fullName>
    </submittedName>
</protein>
<feature type="transmembrane region" description="Helical" evidence="2">
    <location>
        <begin position="36"/>
        <end position="57"/>
    </location>
</feature>
<evidence type="ECO:0000313" key="4">
    <source>
        <dbReference type="Proteomes" id="UP000041254"/>
    </source>
</evidence>
<feature type="compositionally biased region" description="Basic and acidic residues" evidence="1">
    <location>
        <begin position="82"/>
        <end position="92"/>
    </location>
</feature>
<keyword evidence="2" id="KW-0812">Transmembrane</keyword>
<keyword evidence="2" id="KW-1133">Transmembrane helix</keyword>
<evidence type="ECO:0000313" key="3">
    <source>
        <dbReference type="EMBL" id="CEM32233.1"/>
    </source>
</evidence>
<feature type="compositionally biased region" description="Acidic residues" evidence="1">
    <location>
        <begin position="116"/>
        <end position="127"/>
    </location>
</feature>
<feature type="region of interest" description="Disordered" evidence="1">
    <location>
        <begin position="374"/>
        <end position="419"/>
    </location>
</feature>
<feature type="compositionally biased region" description="Basic and acidic residues" evidence="1">
    <location>
        <begin position="287"/>
        <end position="297"/>
    </location>
</feature>
<gene>
    <name evidence="3" type="ORF">Vbra_956</name>
</gene>
<dbReference type="VEuPathDB" id="CryptoDB:Vbra_956"/>
<organism evidence="3 4">
    <name type="scientific">Vitrella brassicaformis (strain CCMP3155)</name>
    <dbReference type="NCBI Taxonomy" id="1169540"/>
    <lineage>
        <taxon>Eukaryota</taxon>
        <taxon>Sar</taxon>
        <taxon>Alveolata</taxon>
        <taxon>Colpodellida</taxon>
        <taxon>Vitrellaceae</taxon>
        <taxon>Vitrella</taxon>
    </lineage>
</organism>
<evidence type="ECO:0000256" key="1">
    <source>
        <dbReference type="SAM" id="MobiDB-lite"/>
    </source>
</evidence>